<reference evidence="3" key="1">
    <citation type="journal article" date="2015" name="Nature">
        <title>Complex archaea that bridge the gap between prokaryotes and eukaryotes.</title>
        <authorList>
            <person name="Spang A."/>
            <person name="Saw J.H."/>
            <person name="Jorgensen S.L."/>
            <person name="Zaremba-Niedzwiedzka K."/>
            <person name="Martijn J."/>
            <person name="Lind A.E."/>
            <person name="van Eijk R."/>
            <person name="Schleper C."/>
            <person name="Guy L."/>
            <person name="Ettema T.J."/>
        </authorList>
    </citation>
    <scope>NUCLEOTIDE SEQUENCE</scope>
</reference>
<name>A0A0F9U5J5_9ZZZZ</name>
<proteinExistence type="predicted"/>
<evidence type="ECO:0000313" key="3">
    <source>
        <dbReference type="EMBL" id="KKN82567.1"/>
    </source>
</evidence>
<keyword evidence="2" id="KW-1133">Transmembrane helix</keyword>
<evidence type="ECO:0000256" key="2">
    <source>
        <dbReference type="SAM" id="Phobius"/>
    </source>
</evidence>
<protein>
    <submittedName>
        <fullName evidence="3">Uncharacterized protein</fullName>
    </submittedName>
</protein>
<evidence type="ECO:0000256" key="1">
    <source>
        <dbReference type="SAM" id="MobiDB-lite"/>
    </source>
</evidence>
<dbReference type="AlphaFoldDB" id="A0A0F9U5J5"/>
<keyword evidence="2" id="KW-0812">Transmembrane</keyword>
<keyword evidence="2" id="KW-0472">Membrane</keyword>
<feature type="region of interest" description="Disordered" evidence="1">
    <location>
        <begin position="94"/>
        <end position="130"/>
    </location>
</feature>
<comment type="caution">
    <text evidence="3">The sequence shown here is derived from an EMBL/GenBank/DDBJ whole genome shotgun (WGS) entry which is preliminary data.</text>
</comment>
<dbReference type="EMBL" id="LAZR01000198">
    <property type="protein sequence ID" value="KKN82567.1"/>
    <property type="molecule type" value="Genomic_DNA"/>
</dbReference>
<organism evidence="3">
    <name type="scientific">marine sediment metagenome</name>
    <dbReference type="NCBI Taxonomy" id="412755"/>
    <lineage>
        <taxon>unclassified sequences</taxon>
        <taxon>metagenomes</taxon>
        <taxon>ecological metagenomes</taxon>
    </lineage>
</organism>
<feature type="transmembrane region" description="Helical" evidence="2">
    <location>
        <begin position="48"/>
        <end position="70"/>
    </location>
</feature>
<sequence>MSIDFDPYGPLRRKLASDGVDIAAKLGSHRQALTQPVIRTRAAARRRIVFIGLLGSAILRLGPIASIAPLTTIAFGNELRDTIAAGAGRAGVAESTAPKLGPERRRGEAKSVVLGEAQTRDREKGAGDPPALTRMCAEALASEPLRNMDEYLDDIGVRYEVIFDQALSGADCTGRQVSDYLLGNGAYLDKFISYNKSNNYYLKYRSKNFLKLVFFLPFHVSIVEGKDGIFRYSRWNVTFI</sequence>
<gene>
    <name evidence="3" type="ORF">LCGC14_0307520</name>
</gene>
<accession>A0A0F9U5J5</accession>